<evidence type="ECO:0000313" key="2">
    <source>
        <dbReference type="EMBL" id="MBB6429374.1"/>
    </source>
</evidence>
<comment type="caution">
    <text evidence="2">The sequence shown here is derived from an EMBL/GenBank/DDBJ whole genome shotgun (WGS) entry which is preliminary data.</text>
</comment>
<dbReference type="PANTHER" id="PTHR11012">
    <property type="entry name" value="PROTEIN KINASE-LIKE DOMAIN-CONTAINING"/>
    <property type="match status" value="1"/>
</dbReference>
<keyword evidence="3" id="KW-1185">Reference proteome</keyword>
<organism evidence="2 3">
    <name type="scientific">Algisphaera agarilytica</name>
    <dbReference type="NCBI Taxonomy" id="1385975"/>
    <lineage>
        <taxon>Bacteria</taxon>
        <taxon>Pseudomonadati</taxon>
        <taxon>Planctomycetota</taxon>
        <taxon>Phycisphaerae</taxon>
        <taxon>Phycisphaerales</taxon>
        <taxon>Phycisphaeraceae</taxon>
        <taxon>Algisphaera</taxon>
    </lineage>
</organism>
<dbReference type="InterPro" id="IPR002575">
    <property type="entry name" value="Aminoglycoside_PTrfase"/>
</dbReference>
<dbReference type="Gene3D" id="3.90.1200.10">
    <property type="match status" value="1"/>
</dbReference>
<dbReference type="InterPro" id="IPR011009">
    <property type="entry name" value="Kinase-like_dom_sf"/>
</dbReference>
<name>A0A7X0LK22_9BACT</name>
<feature type="domain" description="Aminoglycoside phosphotransferase" evidence="1">
    <location>
        <begin position="80"/>
        <end position="284"/>
    </location>
</feature>
<accession>A0A7X0LK22</accession>
<dbReference type="PANTHER" id="PTHR11012:SF30">
    <property type="entry name" value="PROTEIN KINASE-LIKE DOMAIN-CONTAINING"/>
    <property type="match status" value="1"/>
</dbReference>
<reference evidence="2 3" key="1">
    <citation type="submission" date="2020-08" db="EMBL/GenBank/DDBJ databases">
        <title>Genomic Encyclopedia of Type Strains, Phase IV (KMG-IV): sequencing the most valuable type-strain genomes for metagenomic binning, comparative biology and taxonomic classification.</title>
        <authorList>
            <person name="Goeker M."/>
        </authorList>
    </citation>
    <scope>NUCLEOTIDE SEQUENCE [LARGE SCALE GENOMIC DNA]</scope>
    <source>
        <strain evidence="2 3">DSM 103725</strain>
    </source>
</reference>
<dbReference type="EMBL" id="JACHGY010000001">
    <property type="protein sequence ID" value="MBB6429374.1"/>
    <property type="molecule type" value="Genomic_DNA"/>
</dbReference>
<evidence type="ECO:0000313" key="3">
    <source>
        <dbReference type="Proteomes" id="UP000541810"/>
    </source>
</evidence>
<dbReference type="GO" id="GO:0016301">
    <property type="term" value="F:kinase activity"/>
    <property type="evidence" value="ECO:0007669"/>
    <property type="project" value="UniProtKB-KW"/>
</dbReference>
<proteinExistence type="predicted"/>
<protein>
    <submittedName>
        <fullName evidence="2">Aminoglycoside phosphotransferase (APT) family kinase protein</fullName>
    </submittedName>
</protein>
<gene>
    <name evidence="2" type="ORF">HNQ40_001180</name>
</gene>
<keyword evidence="2" id="KW-0808">Transferase</keyword>
<dbReference type="RefSeq" id="WP_184676956.1">
    <property type="nucleotide sequence ID" value="NZ_JACHGY010000001.1"/>
</dbReference>
<dbReference type="AlphaFoldDB" id="A0A7X0LK22"/>
<dbReference type="Proteomes" id="UP000541810">
    <property type="component" value="Unassembled WGS sequence"/>
</dbReference>
<evidence type="ECO:0000259" key="1">
    <source>
        <dbReference type="Pfam" id="PF01636"/>
    </source>
</evidence>
<sequence>MSLLNTRLCELLGTEDLLEVQVIQELWSGCGQVARVRWMGGLGQAERGEGEPGCAVVKHVKMPSEIDHPRGWNTDRSAKRKAESYAVETRWYGEWSGRCPAACRVPRCLGFAEWDDERLLFMEDVDASGYPRRVTGVAGATLDELDACVRWLAAFHGTFMGERPKGLWDKGTYWQLGTRPDEWARMADGALKRSAAAIDHALDASPFQTVVHGDAKLANFCFPEAGAANDGGVAAVDFQYVGGGCAMKDLAYLVGGCLDAEECFREEDRVLGVYFEALGAALQEREAAVDRAALEADWRRLYPFAWADFQRFLVGWSPGHWKISPYSEHMTRRALEMCGA</sequence>
<dbReference type="SUPFAM" id="SSF56112">
    <property type="entry name" value="Protein kinase-like (PK-like)"/>
    <property type="match status" value="1"/>
</dbReference>
<dbReference type="Pfam" id="PF01636">
    <property type="entry name" value="APH"/>
    <property type="match status" value="1"/>
</dbReference>
<keyword evidence="2" id="KW-0418">Kinase</keyword>